<gene>
    <name evidence="2" type="ORF">GL300_08870</name>
</gene>
<comment type="caution">
    <text evidence="2">The sequence shown here is derived from an EMBL/GenBank/DDBJ whole genome shotgun (WGS) entry which is preliminary data.</text>
</comment>
<reference evidence="2 3" key="1">
    <citation type="submission" date="2019-11" db="EMBL/GenBank/DDBJ databases">
        <authorList>
            <person name="Dong K."/>
        </authorList>
    </citation>
    <scope>NUCLEOTIDE SEQUENCE [LARGE SCALE GENOMIC DNA]</scope>
    <source>
        <strain evidence="2 3">NBRC 112902</strain>
    </source>
</reference>
<protein>
    <submittedName>
        <fullName evidence="2">Uncharacterized protein</fullName>
    </submittedName>
</protein>
<sequence length="153" mass="17091">MLSPGSSISRSSFAHEPAGETEQNLGLMRLIDRQFLDTPFTGVRKMTICRSLGGQPADGRGVNQKRIRRMRLMPDLVRRHHLSADAAHAPGSNRWRRDGLFLYPVVLHPQGAGLAQIEHAGGRVSRVESLNESIHRYGAPEIMRFAVHIFCLD</sequence>
<accession>A0A844HH26</accession>
<evidence type="ECO:0000313" key="2">
    <source>
        <dbReference type="EMBL" id="MTH59323.1"/>
    </source>
</evidence>
<feature type="region of interest" description="Disordered" evidence="1">
    <location>
        <begin position="1"/>
        <end position="20"/>
    </location>
</feature>
<dbReference type="AlphaFoldDB" id="A0A844HH26"/>
<dbReference type="RefSeq" id="WP_155039273.1">
    <property type="nucleotide sequence ID" value="NZ_JBHGCD010000003.1"/>
</dbReference>
<name>A0A844HH26_9RHOB</name>
<organism evidence="2 3">
    <name type="scientific">Paracoccus litorisediminis</name>
    <dbReference type="NCBI Taxonomy" id="2006130"/>
    <lineage>
        <taxon>Bacteria</taxon>
        <taxon>Pseudomonadati</taxon>
        <taxon>Pseudomonadota</taxon>
        <taxon>Alphaproteobacteria</taxon>
        <taxon>Rhodobacterales</taxon>
        <taxon>Paracoccaceae</taxon>
        <taxon>Paracoccus</taxon>
    </lineage>
</organism>
<dbReference type="EMBL" id="WMIG01000003">
    <property type="protein sequence ID" value="MTH59323.1"/>
    <property type="molecule type" value="Genomic_DNA"/>
</dbReference>
<feature type="compositionally biased region" description="Polar residues" evidence="1">
    <location>
        <begin position="1"/>
        <end position="12"/>
    </location>
</feature>
<dbReference type="Proteomes" id="UP000449846">
    <property type="component" value="Unassembled WGS sequence"/>
</dbReference>
<evidence type="ECO:0000256" key="1">
    <source>
        <dbReference type="SAM" id="MobiDB-lite"/>
    </source>
</evidence>
<keyword evidence="3" id="KW-1185">Reference proteome</keyword>
<evidence type="ECO:0000313" key="3">
    <source>
        <dbReference type="Proteomes" id="UP000449846"/>
    </source>
</evidence>
<proteinExistence type="predicted"/>
<dbReference type="OrthoDB" id="9814072at2"/>